<sequence length="131" mass="14256">MRREQWLGALALTCALGAGGCSDPPELPRLPDAAIAEAAVIAAAAPGTRGVDSPYGRIEHMELLQERRLMRERFAGWLRGNPRQDGHPPSGRYAITVRLESGELRTVVMAQNGRFRVGDRVRLNGDLLVGT</sequence>
<accession>F5RA54</accession>
<dbReference type="EMBL" id="AFHG01000035">
    <property type="protein sequence ID" value="EGK72593.1"/>
    <property type="molecule type" value="Genomic_DNA"/>
</dbReference>
<keyword evidence="2" id="KW-1185">Reference proteome</keyword>
<dbReference type="STRING" id="1000565.METUNv1_01133"/>
<organism evidence="1 2">
    <name type="scientific">Methyloversatilis universalis (strain ATCC BAA-1314 / DSM 25237 / JCM 13912 / CCUG 52030 / FAM5)</name>
    <dbReference type="NCBI Taxonomy" id="1000565"/>
    <lineage>
        <taxon>Bacteria</taxon>
        <taxon>Pseudomonadati</taxon>
        <taxon>Pseudomonadota</taxon>
        <taxon>Betaproteobacteria</taxon>
        <taxon>Nitrosomonadales</taxon>
        <taxon>Sterolibacteriaceae</taxon>
        <taxon>Methyloversatilis</taxon>
    </lineage>
</organism>
<evidence type="ECO:0000313" key="1">
    <source>
        <dbReference type="EMBL" id="EGK72593.1"/>
    </source>
</evidence>
<proteinExistence type="predicted"/>
<reference evidence="1 2" key="1">
    <citation type="journal article" date="2011" name="J. Bacteriol.">
        <title>Genome sequence of Methyloversatilis universalis FAM5T, a methylotrophic representative of the order Rhodocyclales.</title>
        <authorList>
            <person name="Kittichotirat W."/>
            <person name="Good N.M."/>
            <person name="Hall R."/>
            <person name="Bringel F."/>
            <person name="Lajus A."/>
            <person name="Medigue C."/>
            <person name="Smalley N.E."/>
            <person name="Beck D."/>
            <person name="Bumgarner R."/>
            <person name="Vuilleumier S."/>
            <person name="Kalyuzhnaya M.G."/>
        </authorList>
    </citation>
    <scope>NUCLEOTIDE SEQUENCE [LARGE SCALE GENOMIC DNA]</scope>
    <source>
        <strain evidence="2">ATCC BAA-1314 / JCM 13912 / FAM5</strain>
    </source>
</reference>
<dbReference type="PROSITE" id="PS51257">
    <property type="entry name" value="PROKAR_LIPOPROTEIN"/>
    <property type="match status" value="1"/>
</dbReference>
<dbReference type="RefSeq" id="WP_008059660.1">
    <property type="nucleotide sequence ID" value="NZ_AFHG01000035.1"/>
</dbReference>
<evidence type="ECO:0000313" key="2">
    <source>
        <dbReference type="Proteomes" id="UP000005019"/>
    </source>
</evidence>
<protein>
    <recommendedName>
        <fullName evidence="3">Lipoprotein</fullName>
    </recommendedName>
</protein>
<gene>
    <name evidence="1" type="ORF">METUNv1_01133</name>
</gene>
<dbReference type="OrthoDB" id="549764at2"/>
<dbReference type="Proteomes" id="UP000005019">
    <property type="component" value="Unassembled WGS sequence"/>
</dbReference>
<dbReference type="AlphaFoldDB" id="F5RA54"/>
<comment type="caution">
    <text evidence="1">The sequence shown here is derived from an EMBL/GenBank/DDBJ whole genome shotgun (WGS) entry which is preliminary data.</text>
</comment>
<evidence type="ECO:0008006" key="3">
    <source>
        <dbReference type="Google" id="ProtNLM"/>
    </source>
</evidence>
<name>F5RA54_METUF</name>